<comment type="cofactor">
    <cofactor evidence="6 7">
        <name>Zn(2+)</name>
        <dbReference type="ChEBI" id="CHEBI:29105"/>
    </cofactor>
    <text evidence="6 7">Binds 1 zinc ion per subunit.</text>
</comment>
<accession>A0A1D2M4N4</accession>
<dbReference type="Proteomes" id="UP000094527">
    <property type="component" value="Unassembled WGS sequence"/>
</dbReference>
<dbReference type="PROSITE" id="PS51864">
    <property type="entry name" value="ASTACIN"/>
    <property type="match status" value="1"/>
</dbReference>
<evidence type="ECO:0000256" key="3">
    <source>
        <dbReference type="ARBA" id="ARBA00022801"/>
    </source>
</evidence>
<keyword evidence="5 6" id="KW-0482">Metalloprotease</keyword>
<evidence type="ECO:0000256" key="6">
    <source>
        <dbReference type="PROSITE-ProRule" id="PRU01211"/>
    </source>
</evidence>
<dbReference type="Pfam" id="PF01400">
    <property type="entry name" value="Astacin"/>
    <property type="match status" value="1"/>
</dbReference>
<feature type="signal peptide" evidence="7">
    <location>
        <begin position="1"/>
        <end position="23"/>
    </location>
</feature>
<evidence type="ECO:0000313" key="10">
    <source>
        <dbReference type="Proteomes" id="UP000094527"/>
    </source>
</evidence>
<dbReference type="InterPro" id="IPR024079">
    <property type="entry name" value="MetalloPept_cat_dom_sf"/>
</dbReference>
<dbReference type="SUPFAM" id="SSF55486">
    <property type="entry name" value="Metalloproteases ('zincins'), catalytic domain"/>
    <property type="match status" value="1"/>
</dbReference>
<dbReference type="CDD" id="cd04280">
    <property type="entry name" value="ZnMc_astacin_like"/>
    <property type="match status" value="1"/>
</dbReference>
<dbReference type="PANTHER" id="PTHR10127">
    <property type="entry name" value="DISCOIDIN, CUB, EGF, LAMININ , AND ZINC METALLOPROTEASE DOMAIN CONTAINING"/>
    <property type="match status" value="1"/>
</dbReference>
<keyword evidence="3 6" id="KW-0378">Hydrolase</keyword>
<dbReference type="EC" id="3.4.24.-" evidence="7"/>
<feature type="binding site" evidence="6">
    <location>
        <position position="156"/>
    </location>
    <ligand>
        <name>Zn(2+)</name>
        <dbReference type="ChEBI" id="CHEBI:29105"/>
        <note>catalytic</note>
    </ligand>
</feature>
<comment type="caution">
    <text evidence="6">Lacks conserved residue(s) required for the propagation of feature annotation.</text>
</comment>
<dbReference type="InterPro" id="IPR006026">
    <property type="entry name" value="Peptidase_Metallo"/>
</dbReference>
<dbReference type="PRINTS" id="PR00480">
    <property type="entry name" value="ASTACIN"/>
</dbReference>
<name>A0A1D2M4N4_ORCCI</name>
<protein>
    <recommendedName>
        <fullName evidence="7">Metalloendopeptidase</fullName>
        <ecNumber evidence="7">3.4.24.-</ecNumber>
    </recommendedName>
</protein>
<dbReference type="GO" id="GO:0006508">
    <property type="term" value="P:proteolysis"/>
    <property type="evidence" value="ECO:0007669"/>
    <property type="project" value="UniProtKB-KW"/>
</dbReference>
<comment type="caution">
    <text evidence="9">The sequence shown here is derived from an EMBL/GenBank/DDBJ whole genome shotgun (WGS) entry which is preliminary data.</text>
</comment>
<keyword evidence="4 6" id="KW-0862">Zinc</keyword>
<dbReference type="AlphaFoldDB" id="A0A1D2M4N4"/>
<sequence>MVALLPLLVILVTQSSTLKQVASTPTGHSNTISKTEEQGLTVQHRHNNEAQQIGCSVLGIYGSTTKNGVLTAERWKEFPIHIDSEYVYKATRKLAKVVPCIKFFLLRKNPLSYNGTFIHLKKNGTGCASYIGKQAKSGAQIISLDTNCVSVGTIIHEMIHALGFLHEQSRPDRDRYVTINWDNIQPEYQDQFFKYDYSQVTTFGVRYNTKSIMHYSSYAFSLNGKPTIVTTVSLTLTVVLCLTLIL</sequence>
<feature type="binding site" evidence="6">
    <location>
        <position position="160"/>
    </location>
    <ligand>
        <name>Zn(2+)</name>
        <dbReference type="ChEBI" id="CHEBI:29105"/>
        <note>catalytic</note>
    </ligand>
</feature>
<evidence type="ECO:0000256" key="4">
    <source>
        <dbReference type="ARBA" id="ARBA00022833"/>
    </source>
</evidence>
<evidence type="ECO:0000256" key="7">
    <source>
        <dbReference type="RuleBase" id="RU361183"/>
    </source>
</evidence>
<dbReference type="InterPro" id="IPR001506">
    <property type="entry name" value="Peptidase_M12A"/>
</dbReference>
<feature type="active site" evidence="6">
    <location>
        <position position="157"/>
    </location>
</feature>
<dbReference type="STRING" id="48709.A0A1D2M4N4"/>
<feature type="domain" description="Peptidase M12A" evidence="8">
    <location>
        <begin position="100"/>
        <end position="246"/>
    </location>
</feature>
<gene>
    <name evidence="9" type="ORF">Ocin01_18749</name>
</gene>
<dbReference type="OrthoDB" id="291007at2759"/>
<keyword evidence="7" id="KW-0732">Signal</keyword>
<dbReference type="Gene3D" id="3.40.390.10">
    <property type="entry name" value="Collagenase (Catalytic Domain)"/>
    <property type="match status" value="1"/>
</dbReference>
<dbReference type="InterPro" id="IPR034035">
    <property type="entry name" value="Astacin-like_dom"/>
</dbReference>
<dbReference type="PANTHER" id="PTHR10127:SF780">
    <property type="entry name" value="METALLOENDOPEPTIDASE"/>
    <property type="match status" value="1"/>
</dbReference>
<dbReference type="GO" id="GO:0004222">
    <property type="term" value="F:metalloendopeptidase activity"/>
    <property type="evidence" value="ECO:0007669"/>
    <property type="project" value="UniProtKB-UniRule"/>
</dbReference>
<keyword evidence="1 6" id="KW-0645">Protease</keyword>
<evidence type="ECO:0000256" key="1">
    <source>
        <dbReference type="ARBA" id="ARBA00022670"/>
    </source>
</evidence>
<dbReference type="SMART" id="SM00235">
    <property type="entry name" value="ZnMc"/>
    <property type="match status" value="1"/>
</dbReference>
<dbReference type="EMBL" id="LJIJ01004383">
    <property type="protein sequence ID" value="ODM87933.1"/>
    <property type="molecule type" value="Genomic_DNA"/>
</dbReference>
<evidence type="ECO:0000313" key="9">
    <source>
        <dbReference type="EMBL" id="ODM87933.1"/>
    </source>
</evidence>
<evidence type="ECO:0000256" key="5">
    <source>
        <dbReference type="ARBA" id="ARBA00023049"/>
    </source>
</evidence>
<evidence type="ECO:0000256" key="2">
    <source>
        <dbReference type="ARBA" id="ARBA00022723"/>
    </source>
</evidence>
<organism evidence="9 10">
    <name type="scientific">Orchesella cincta</name>
    <name type="common">Springtail</name>
    <name type="synonym">Podura cincta</name>
    <dbReference type="NCBI Taxonomy" id="48709"/>
    <lineage>
        <taxon>Eukaryota</taxon>
        <taxon>Metazoa</taxon>
        <taxon>Ecdysozoa</taxon>
        <taxon>Arthropoda</taxon>
        <taxon>Hexapoda</taxon>
        <taxon>Collembola</taxon>
        <taxon>Entomobryomorpha</taxon>
        <taxon>Entomobryoidea</taxon>
        <taxon>Orchesellidae</taxon>
        <taxon>Orchesellinae</taxon>
        <taxon>Orchesella</taxon>
    </lineage>
</organism>
<keyword evidence="2 6" id="KW-0479">Metal-binding</keyword>
<dbReference type="GO" id="GO:0008270">
    <property type="term" value="F:zinc ion binding"/>
    <property type="evidence" value="ECO:0007669"/>
    <property type="project" value="UniProtKB-UniRule"/>
</dbReference>
<reference evidence="9 10" key="1">
    <citation type="journal article" date="2016" name="Genome Biol. Evol.">
        <title>Gene Family Evolution Reflects Adaptation to Soil Environmental Stressors in the Genome of the Collembolan Orchesella cincta.</title>
        <authorList>
            <person name="Faddeeva-Vakhrusheva A."/>
            <person name="Derks M.F."/>
            <person name="Anvar S.Y."/>
            <person name="Agamennone V."/>
            <person name="Suring W."/>
            <person name="Smit S."/>
            <person name="van Straalen N.M."/>
            <person name="Roelofs D."/>
        </authorList>
    </citation>
    <scope>NUCLEOTIDE SEQUENCE [LARGE SCALE GENOMIC DNA]</scope>
    <source>
        <tissue evidence="9">Mixed pool</tissue>
    </source>
</reference>
<feature type="binding site" evidence="6">
    <location>
        <position position="166"/>
    </location>
    <ligand>
        <name>Zn(2+)</name>
        <dbReference type="ChEBI" id="CHEBI:29105"/>
        <note>catalytic</note>
    </ligand>
</feature>
<proteinExistence type="predicted"/>
<keyword evidence="10" id="KW-1185">Reference proteome</keyword>
<evidence type="ECO:0000259" key="8">
    <source>
        <dbReference type="PROSITE" id="PS51864"/>
    </source>
</evidence>
<feature type="chain" id="PRO_5008811311" description="Metalloendopeptidase" evidence="7">
    <location>
        <begin position="24"/>
        <end position="246"/>
    </location>
</feature>